<sequence length="313" mass="34786">MTAAEDLHVDSHHPPQDLLGRCRALAEELPADHAFSHTTAMRIHGLPMSYAMEEDDRIHVVRPITRSRIKQPGVVGHRALHPRQITTASGVRVVDLADTWADLGEMIGRGRPVGLDDTIVAGDAIATRLGSRTPLALAVAARNRPRGKRTLIEGLEEVRVGSASPGETLSRIMLVRCGLPEPQLNVPIWSSTDPCRLLGVGDLVWHLRRQPPLKDIKVIGEYQGAAFHSSPAQRRHDRVRLRGFQRDGWQVEFIWNADLHTPEARQLTVARFASALELERDSLSLAACEPRFFSTYAMQLAEQRASFRLARSS</sequence>
<dbReference type="RefSeq" id="WP_272461753.1">
    <property type="nucleotide sequence ID" value="NZ_JAPFQL010000027.1"/>
</dbReference>
<organism evidence="1 2">
    <name type="scientific">Intrasporangium calvum</name>
    <dbReference type="NCBI Taxonomy" id="53358"/>
    <lineage>
        <taxon>Bacteria</taxon>
        <taxon>Bacillati</taxon>
        <taxon>Actinomycetota</taxon>
        <taxon>Actinomycetes</taxon>
        <taxon>Micrococcales</taxon>
        <taxon>Intrasporangiaceae</taxon>
        <taxon>Intrasporangium</taxon>
    </lineage>
</organism>
<keyword evidence="2" id="KW-1185">Reference proteome</keyword>
<comment type="caution">
    <text evidence="1">The sequence shown here is derived from an EMBL/GenBank/DDBJ whole genome shotgun (WGS) entry which is preliminary data.</text>
</comment>
<dbReference type="Proteomes" id="UP001150259">
    <property type="component" value="Unassembled WGS sequence"/>
</dbReference>
<reference evidence="1 2" key="1">
    <citation type="submission" date="2022-11" db="EMBL/GenBank/DDBJ databases">
        <title>Anaerobic phenanthrene biodegradation by a DNRA strain PheN6.</title>
        <authorList>
            <person name="Zhang Z."/>
        </authorList>
    </citation>
    <scope>NUCLEOTIDE SEQUENCE [LARGE SCALE GENOMIC DNA]</scope>
    <source>
        <strain evidence="1 2">PheN6</strain>
    </source>
</reference>
<dbReference type="EMBL" id="JAPFQL010000027">
    <property type="protein sequence ID" value="MDC5697178.1"/>
    <property type="molecule type" value="Genomic_DNA"/>
</dbReference>
<proteinExistence type="predicted"/>
<protein>
    <submittedName>
        <fullName evidence="1">Uncharacterized protein</fullName>
    </submittedName>
</protein>
<name>A0ABT5GG02_9MICO</name>
<gene>
    <name evidence="1" type="ORF">OO014_07895</name>
</gene>
<evidence type="ECO:0000313" key="2">
    <source>
        <dbReference type="Proteomes" id="UP001150259"/>
    </source>
</evidence>
<accession>A0ABT5GG02</accession>
<evidence type="ECO:0000313" key="1">
    <source>
        <dbReference type="EMBL" id="MDC5697178.1"/>
    </source>
</evidence>